<evidence type="ECO:0000256" key="7">
    <source>
        <dbReference type="ARBA" id="ARBA00051593"/>
    </source>
</evidence>
<evidence type="ECO:0000256" key="10">
    <source>
        <dbReference type="RuleBase" id="RU368105"/>
    </source>
</evidence>
<keyword evidence="13" id="KW-1185">Reference proteome</keyword>
<dbReference type="Pfam" id="PF14497">
    <property type="entry name" value="GST_C_3"/>
    <property type="match status" value="1"/>
</dbReference>
<dbReference type="AlphaFoldDB" id="A0A6J0TKK6"/>
<dbReference type="GO" id="GO:0005829">
    <property type="term" value="C:cytosol"/>
    <property type="evidence" value="ECO:0007669"/>
    <property type="project" value="TreeGrafter"/>
</dbReference>
<keyword evidence="10" id="KW-0496">Mitochondrion</keyword>
<dbReference type="InterPro" id="IPR003082">
    <property type="entry name" value="GST_pi"/>
</dbReference>
<evidence type="ECO:0000256" key="9">
    <source>
        <dbReference type="ARBA" id="ARBA00062404"/>
    </source>
</evidence>
<sequence length="211" mass="23885">MPGKYTLVYFPVRGRGEATRLLLADQGQQWTEDVVTGEIWQKGDLKKSCLFGQLPKFQDGDFVLYQSNAILRHLARNHGLYGENAREATLLDMVNDGVEDMRLKYVRLIYQNYDAGKAEYIEALPGQLRPFETLLAQNDGGKGFIVGKKISFVDYNLLDILHLHLVLAPDCLASFPLLAGYVQRLNNRPQLKAYLESDARKQRPINGNGKQ</sequence>
<comment type="catalytic activity">
    <reaction evidence="7">
        <text>prostaglandin J2 + glutathione = prostaglandin J2-S-(R)-glutathione</text>
        <dbReference type="Rhea" id="RHEA:50804"/>
        <dbReference type="ChEBI" id="CHEBI:57925"/>
        <dbReference type="ChEBI" id="CHEBI:133396"/>
        <dbReference type="ChEBI" id="CHEBI:133771"/>
    </reaction>
    <physiologicalReaction direction="left-to-right" evidence="7">
        <dbReference type="Rhea" id="RHEA:50805"/>
    </physiologicalReaction>
</comment>
<name>A0A6J0TKK6_9SAUR</name>
<comment type="similarity">
    <text evidence="1 10">Belongs to the GST superfamily. Pi family.</text>
</comment>
<evidence type="ECO:0000256" key="5">
    <source>
        <dbReference type="ARBA" id="ARBA00050398"/>
    </source>
</evidence>
<dbReference type="FunFam" id="1.20.1050.10:FF:000053">
    <property type="entry name" value="Glutathione S-transferase P"/>
    <property type="match status" value="1"/>
</dbReference>
<evidence type="ECO:0000313" key="13">
    <source>
        <dbReference type="Proteomes" id="UP001652642"/>
    </source>
</evidence>
<comment type="catalytic activity">
    <reaction evidence="5">
        <text>11(S)-hydroxy-14(S),15(S)-epoxy-(5Z,8Z,12E)-eicosatrienoate + glutathione = (11S,15S)-dihydroxy-14(R)-S-glutathionyl-(5Z,8Z,12E)-eicosatrienoate</text>
        <dbReference type="Rhea" id="RHEA:50260"/>
        <dbReference type="ChEBI" id="CHEBI:57925"/>
        <dbReference type="ChEBI" id="CHEBI:132200"/>
        <dbReference type="ChEBI" id="CHEBI:132201"/>
    </reaction>
    <physiologicalReaction direction="left-to-right" evidence="5">
        <dbReference type="Rhea" id="RHEA:50261"/>
    </physiologicalReaction>
</comment>
<reference evidence="13" key="1">
    <citation type="submission" date="2025-05" db="UniProtKB">
        <authorList>
            <consortium name="RefSeq"/>
        </authorList>
    </citation>
    <scope>NUCLEOTIDE SEQUENCE [LARGE SCALE GENOMIC DNA]</scope>
</reference>
<dbReference type="GO" id="GO:0006749">
    <property type="term" value="P:glutathione metabolic process"/>
    <property type="evidence" value="ECO:0007669"/>
    <property type="project" value="UniProtKB-UniRule"/>
</dbReference>
<dbReference type="SFLD" id="SFLDS00019">
    <property type="entry name" value="Glutathione_Transferase_(cytos"/>
    <property type="match status" value="1"/>
</dbReference>
<comment type="subcellular location">
    <subcellularLocation>
        <location evidence="10">Cytoplasm</location>
    </subcellularLocation>
    <subcellularLocation>
        <location evidence="10">Mitochondrion</location>
    </subcellularLocation>
    <subcellularLocation>
        <location evidence="10">Nucleus</location>
    </subcellularLocation>
</comment>
<protein>
    <recommendedName>
        <fullName evidence="10">Glutathione S-transferase</fullName>
        <ecNumber evidence="10">2.5.1.18</ecNumber>
    </recommendedName>
    <alternativeName>
        <fullName evidence="10">GST class-pi</fullName>
    </alternativeName>
</protein>
<dbReference type="InterPro" id="IPR004045">
    <property type="entry name" value="Glutathione_S-Trfase_N"/>
</dbReference>
<dbReference type="InterPro" id="IPR004046">
    <property type="entry name" value="GST_C"/>
</dbReference>
<comment type="catalytic activity">
    <reaction evidence="4">
        <text>prostaglandin J2 + glutathione = prostaglandin J2-S-(S)-glutathione</text>
        <dbReference type="Rhea" id="RHEA:50808"/>
        <dbReference type="ChEBI" id="CHEBI:57925"/>
        <dbReference type="ChEBI" id="CHEBI:133396"/>
        <dbReference type="ChEBI" id="CHEBI:133772"/>
    </reaction>
    <physiologicalReaction direction="left-to-right" evidence="4">
        <dbReference type="Rhea" id="RHEA:50809"/>
    </physiologicalReaction>
</comment>
<dbReference type="InterPro" id="IPR036282">
    <property type="entry name" value="Glutathione-S-Trfase_C_sf"/>
</dbReference>
<keyword evidence="2 10" id="KW-0808">Transferase</keyword>
<keyword evidence="10" id="KW-0963">Cytoplasm</keyword>
<dbReference type="PRINTS" id="PR01268">
    <property type="entry name" value="GSTRNSFRASEP"/>
</dbReference>
<dbReference type="InterPro" id="IPR010987">
    <property type="entry name" value="Glutathione-S-Trfase_C-like"/>
</dbReference>
<dbReference type="SUPFAM" id="SSF52833">
    <property type="entry name" value="Thioredoxin-like"/>
    <property type="match status" value="1"/>
</dbReference>
<dbReference type="InParanoid" id="A0A6J0TKK6"/>
<dbReference type="CDD" id="cd03210">
    <property type="entry name" value="GST_C_Pi"/>
    <property type="match status" value="1"/>
</dbReference>
<dbReference type="OrthoDB" id="4951845at2759"/>
<evidence type="ECO:0000256" key="3">
    <source>
        <dbReference type="ARBA" id="ARBA00049385"/>
    </source>
</evidence>
<comment type="catalytic activity">
    <reaction evidence="6">
        <text>prostaglandin A2 + glutathione = prostaglandin A2-S-(S)-glutathione</text>
        <dbReference type="Rhea" id="RHEA:50800"/>
        <dbReference type="ChEBI" id="CHEBI:57925"/>
        <dbReference type="ChEBI" id="CHEBI:133370"/>
        <dbReference type="ChEBI" id="CHEBI:133769"/>
    </reaction>
    <physiologicalReaction direction="left-to-right" evidence="6">
        <dbReference type="Rhea" id="RHEA:50801"/>
    </physiologicalReaction>
</comment>
<dbReference type="RefSeq" id="XP_020648083.1">
    <property type="nucleotide sequence ID" value="XM_020792424.2"/>
</dbReference>
<dbReference type="InterPro" id="IPR050213">
    <property type="entry name" value="GST_superfamily"/>
</dbReference>
<evidence type="ECO:0000256" key="2">
    <source>
        <dbReference type="ARBA" id="ARBA00022679"/>
    </source>
</evidence>
<dbReference type="PROSITE" id="PS50405">
    <property type="entry name" value="GST_CTER"/>
    <property type="match status" value="1"/>
</dbReference>
<evidence type="ECO:0000259" key="11">
    <source>
        <dbReference type="PROSITE" id="PS50404"/>
    </source>
</evidence>
<dbReference type="InterPro" id="IPR036249">
    <property type="entry name" value="Thioredoxin-like_sf"/>
</dbReference>
<evidence type="ECO:0000259" key="12">
    <source>
        <dbReference type="PROSITE" id="PS50405"/>
    </source>
</evidence>
<evidence type="ECO:0000256" key="6">
    <source>
        <dbReference type="ARBA" id="ARBA00051481"/>
    </source>
</evidence>
<comment type="function">
    <text evidence="8">Conjugation of reduced glutathione to a wide number of exogenous and endogenous hydrophobic electrophiles. Involved in the formation of glutathione conjugates of both prostaglandin A2 (PGA2) and prostaglandin J2 (PGJ2). Participates in the formation of novel hepoxilin regioisomers. Negatively regulates CDK5 activity via p25/p35 translocation to prevent neurodegeneration.</text>
</comment>
<dbReference type="Proteomes" id="UP001652642">
    <property type="component" value="Chromosome 1"/>
</dbReference>
<evidence type="ECO:0000256" key="8">
    <source>
        <dbReference type="ARBA" id="ARBA00056425"/>
    </source>
</evidence>
<dbReference type="PANTHER" id="PTHR11571">
    <property type="entry name" value="GLUTATHIONE S-TRANSFERASE"/>
    <property type="match status" value="1"/>
</dbReference>
<dbReference type="PROSITE" id="PS50404">
    <property type="entry name" value="GST_NTER"/>
    <property type="match status" value="1"/>
</dbReference>
<dbReference type="GO" id="GO:0005634">
    <property type="term" value="C:nucleus"/>
    <property type="evidence" value="ECO:0007669"/>
    <property type="project" value="UniProtKB-SubCell"/>
</dbReference>
<dbReference type="GO" id="GO:0005739">
    <property type="term" value="C:mitochondrion"/>
    <property type="evidence" value="ECO:0007669"/>
    <property type="project" value="UniProtKB-SubCell"/>
</dbReference>
<comment type="catalytic activity">
    <reaction evidence="3">
        <text>RX + glutathione = an S-substituted glutathione + a halide anion + H(+)</text>
        <dbReference type="Rhea" id="RHEA:16437"/>
        <dbReference type="ChEBI" id="CHEBI:15378"/>
        <dbReference type="ChEBI" id="CHEBI:16042"/>
        <dbReference type="ChEBI" id="CHEBI:17792"/>
        <dbReference type="ChEBI" id="CHEBI:57925"/>
        <dbReference type="ChEBI" id="CHEBI:90779"/>
        <dbReference type="EC" id="2.5.1.18"/>
    </reaction>
    <physiologicalReaction direction="left-to-right" evidence="3">
        <dbReference type="Rhea" id="RHEA:16438"/>
    </physiologicalReaction>
</comment>
<dbReference type="SFLD" id="SFLDG01205">
    <property type="entry name" value="AMPS.1"/>
    <property type="match status" value="1"/>
</dbReference>
<evidence type="ECO:0000256" key="4">
    <source>
        <dbReference type="ARBA" id="ARBA00050230"/>
    </source>
</evidence>
<evidence type="ECO:0000256" key="1">
    <source>
        <dbReference type="ARBA" id="ARBA00007297"/>
    </source>
</evidence>
<dbReference type="Gene3D" id="1.20.1050.10">
    <property type="match status" value="1"/>
</dbReference>
<dbReference type="GeneID" id="110078372"/>
<evidence type="ECO:0000313" key="14">
    <source>
        <dbReference type="RefSeq" id="XP_020648083.1"/>
    </source>
</evidence>
<dbReference type="InterPro" id="IPR040079">
    <property type="entry name" value="Glutathione_S-Trfase"/>
</dbReference>
<gene>
    <name evidence="14" type="primary">GSTP1</name>
</gene>
<comment type="subunit">
    <text evidence="9">Homodimer. Interacts with CDK5.</text>
</comment>
<accession>A0A6J0TKK6</accession>
<dbReference type="SUPFAM" id="SSF47616">
    <property type="entry name" value="GST C-terminal domain-like"/>
    <property type="match status" value="1"/>
</dbReference>
<keyword evidence="10" id="KW-0539">Nucleus</keyword>
<dbReference type="Pfam" id="PF02798">
    <property type="entry name" value="GST_N"/>
    <property type="match status" value="1"/>
</dbReference>
<dbReference type="FunFam" id="3.40.30.10:FF:000071">
    <property type="entry name" value="Glutathione S-transferase P"/>
    <property type="match status" value="1"/>
</dbReference>
<proteinExistence type="inferred from homology"/>
<feature type="domain" description="GST N-terminal" evidence="11">
    <location>
        <begin position="3"/>
        <end position="82"/>
    </location>
</feature>
<dbReference type="PANTHER" id="PTHR11571:SF141">
    <property type="entry name" value="GLUTATHIONE S-TRANSFERASE"/>
    <property type="match status" value="1"/>
</dbReference>
<dbReference type="SFLD" id="SFLDG00363">
    <property type="entry name" value="AMPS_(cytGST):_Alpha-__Mu-__Pi"/>
    <property type="match status" value="1"/>
</dbReference>
<dbReference type="CTD" id="2950"/>
<reference evidence="14" key="2">
    <citation type="submission" date="2025-08" db="UniProtKB">
        <authorList>
            <consortium name="RefSeq"/>
        </authorList>
    </citation>
    <scope>IDENTIFICATION</scope>
</reference>
<dbReference type="Gene3D" id="3.40.30.10">
    <property type="entry name" value="Glutaredoxin"/>
    <property type="match status" value="1"/>
</dbReference>
<dbReference type="EC" id="2.5.1.18" evidence="10"/>
<dbReference type="GO" id="GO:0004364">
    <property type="term" value="F:glutathione transferase activity"/>
    <property type="evidence" value="ECO:0007669"/>
    <property type="project" value="UniProtKB-UniRule"/>
</dbReference>
<organism evidence="13 14">
    <name type="scientific">Pogona vitticeps</name>
    <name type="common">central bearded dragon</name>
    <dbReference type="NCBI Taxonomy" id="103695"/>
    <lineage>
        <taxon>Eukaryota</taxon>
        <taxon>Metazoa</taxon>
        <taxon>Chordata</taxon>
        <taxon>Craniata</taxon>
        <taxon>Vertebrata</taxon>
        <taxon>Euteleostomi</taxon>
        <taxon>Lepidosauria</taxon>
        <taxon>Squamata</taxon>
        <taxon>Bifurcata</taxon>
        <taxon>Unidentata</taxon>
        <taxon>Episquamata</taxon>
        <taxon>Toxicofera</taxon>
        <taxon>Iguania</taxon>
        <taxon>Acrodonta</taxon>
        <taxon>Agamidae</taxon>
        <taxon>Amphibolurinae</taxon>
        <taxon>Pogona</taxon>
    </lineage>
</organism>
<dbReference type="KEGG" id="pvt:110078372"/>
<dbReference type="CDD" id="cd03076">
    <property type="entry name" value="GST_N_Pi"/>
    <property type="match status" value="1"/>
</dbReference>
<feature type="domain" description="GST C-terminal" evidence="12">
    <location>
        <begin position="84"/>
        <end position="205"/>
    </location>
</feature>